<evidence type="ECO:0000313" key="3">
    <source>
        <dbReference type="Proteomes" id="UP000015480"/>
    </source>
</evidence>
<evidence type="ECO:0000259" key="1">
    <source>
        <dbReference type="Pfam" id="PF07969"/>
    </source>
</evidence>
<evidence type="ECO:0000313" key="2">
    <source>
        <dbReference type="EMBL" id="AGT07284.1"/>
    </source>
</evidence>
<dbReference type="PANTHER" id="PTHR22642:SF2">
    <property type="entry name" value="PROTEIN LONG AFTER FAR-RED 3"/>
    <property type="match status" value="1"/>
</dbReference>
<dbReference type="EMBL" id="CP006650">
    <property type="protein sequence ID" value="AGT07284.1"/>
    <property type="molecule type" value="Genomic_DNA"/>
</dbReference>
<dbReference type="RefSeq" id="WP_020948924.1">
    <property type="nucleotide sequence ID" value="NC_022041.1"/>
</dbReference>
<organism evidence="2 3">
    <name type="scientific">Paracoccus aminophilus JCM 7686</name>
    <dbReference type="NCBI Taxonomy" id="1367847"/>
    <lineage>
        <taxon>Bacteria</taxon>
        <taxon>Pseudomonadati</taxon>
        <taxon>Pseudomonadota</taxon>
        <taxon>Alphaproteobacteria</taxon>
        <taxon>Rhodobacterales</taxon>
        <taxon>Paracoccaceae</taxon>
        <taxon>Paracoccus</taxon>
    </lineage>
</organism>
<feature type="domain" description="Amidohydrolase 3" evidence="1">
    <location>
        <begin position="53"/>
        <end position="538"/>
    </location>
</feature>
<keyword evidence="3" id="KW-1185">Reference proteome</keyword>
<dbReference type="HOGENOM" id="CLU_009942_2_0_5"/>
<dbReference type="STRING" id="1367847.JCM7686_0173"/>
<dbReference type="InterPro" id="IPR011059">
    <property type="entry name" value="Metal-dep_hydrolase_composite"/>
</dbReference>
<dbReference type="Gene3D" id="3.20.20.140">
    <property type="entry name" value="Metal-dependent hydrolases"/>
    <property type="match status" value="1"/>
</dbReference>
<keyword evidence="2" id="KW-0378">Hydrolase</keyword>
<dbReference type="PATRIC" id="fig|1367847.3.peg.115"/>
<reference evidence="2 3" key="1">
    <citation type="journal article" date="2014" name="BMC Genomics">
        <title>Architecture and functions of a multipartite genome of the methylotrophic bacterium Paracoccus aminophilus JCM 7686, containing primary and secondary chromids.</title>
        <authorList>
            <person name="Dziewit L."/>
            <person name="Czarnecki J."/>
            <person name="Wibberg D."/>
            <person name="Radlinska M."/>
            <person name="Mrozek P."/>
            <person name="Szymczak M."/>
            <person name="Schluter A."/>
            <person name="Puhler A."/>
            <person name="Bartosik D."/>
        </authorList>
    </citation>
    <scope>NUCLEOTIDE SEQUENCE [LARGE SCALE GENOMIC DNA]</scope>
    <source>
        <strain evidence="2">JCM 7686</strain>
    </source>
</reference>
<dbReference type="KEGG" id="pami:JCM7686_0173"/>
<dbReference type="Pfam" id="PF07969">
    <property type="entry name" value="Amidohydro_3"/>
    <property type="match status" value="1"/>
</dbReference>
<name>S5XJC1_PARAH</name>
<protein>
    <submittedName>
        <fullName evidence="2">Amidohydrolase 3</fullName>
        <ecNumber evidence="2">3.5.1.91</ecNumber>
    </submittedName>
</protein>
<dbReference type="EC" id="3.5.1.91" evidence="2"/>
<dbReference type="InterPro" id="IPR033932">
    <property type="entry name" value="YtcJ-like"/>
</dbReference>
<dbReference type="Gene3D" id="3.10.310.70">
    <property type="match status" value="1"/>
</dbReference>
<dbReference type="AlphaFoldDB" id="S5XJC1"/>
<dbReference type="Gene3D" id="2.30.40.10">
    <property type="entry name" value="Urease, subunit C, domain 1"/>
    <property type="match status" value="1"/>
</dbReference>
<dbReference type="SUPFAM" id="SSF51338">
    <property type="entry name" value="Composite domain of metallo-dependent hydrolases"/>
    <property type="match status" value="1"/>
</dbReference>
<dbReference type="eggNOG" id="COG1574">
    <property type="taxonomic scope" value="Bacteria"/>
</dbReference>
<gene>
    <name evidence="2" type="ORF">JCM7686_0173</name>
</gene>
<dbReference type="Proteomes" id="UP000015480">
    <property type="component" value="Chromosome"/>
</dbReference>
<accession>S5XJC1</accession>
<proteinExistence type="predicted"/>
<dbReference type="SUPFAM" id="SSF51556">
    <property type="entry name" value="Metallo-dependent hydrolases"/>
    <property type="match status" value="1"/>
</dbReference>
<dbReference type="PANTHER" id="PTHR22642">
    <property type="entry name" value="IMIDAZOLONEPROPIONASE"/>
    <property type="match status" value="1"/>
</dbReference>
<dbReference type="InterPro" id="IPR013108">
    <property type="entry name" value="Amidohydro_3"/>
</dbReference>
<dbReference type="GO" id="GO:0016810">
    <property type="term" value="F:hydrolase activity, acting on carbon-nitrogen (but not peptide) bonds"/>
    <property type="evidence" value="ECO:0007669"/>
    <property type="project" value="InterPro"/>
</dbReference>
<dbReference type="OrthoDB" id="9811399at2"/>
<dbReference type="CDD" id="cd01300">
    <property type="entry name" value="YtcJ_like"/>
    <property type="match status" value="1"/>
</dbReference>
<sequence>MTFPIIADLVLRHGKIWPGYGAPLAEAVAVKGNRVLALGRSDEIAALIGPETQVVDLGGRFAMPGLNDAHLHLISTGLLRGQVDATADAAPTRAALIAALQARAADTPKGEWVQARGFDQTRYPDGLMPTAQELDAALPDHPVSVTRACGHITVANSAALALAGITFETPDPDGGLIGRAEGRLTGLLAENAQNLVYHVQPTPSLEDIIEAIEAGGRHLIEYGITSCMDAATGHIDGMTEIQAYHLADRDGRLPVRVWATLLGDPGSSIVERCHAVGLVTGAGNDMFRIGGVKIFTDGSAGGRTAWMSQPYQGEPQNFGVRMLPDDQLFELVDRYTGMGYTMVCHGIGDAAIDQLVRAYERVRAANPDHSHRHRIEHCGYVDDAMNQRMLAAGVLPAPQQAFIYDFGDAYVAVLGEERGLRSYPIRTWDQLGMKPSTGSDSPVCSPNPFPDLYAMITRKTHKGTVMDASEILTPEEALRAYTEHGAYSQGAEKVKGRLEPGMLADIAVFSNDLLTASPEAILRDTRCEMTILDGRIVHDRIGAQA</sequence>
<dbReference type="InterPro" id="IPR032466">
    <property type="entry name" value="Metal_Hydrolase"/>
</dbReference>